<dbReference type="PANTHER" id="PTHR28152:SF1">
    <property type="entry name" value="HYDROXYACYL-THIOESTER DEHYDRATASE TYPE 2, MITOCHONDRIAL"/>
    <property type="match status" value="1"/>
</dbReference>
<evidence type="ECO:0000259" key="1">
    <source>
        <dbReference type="Pfam" id="PF13452"/>
    </source>
</evidence>
<dbReference type="InterPro" id="IPR052741">
    <property type="entry name" value="Mitochondrial_HTD2"/>
</dbReference>
<organism evidence="2 3">
    <name type="scientific">Sediminicurvatus halobius</name>
    <dbReference type="NCBI Taxonomy" id="2182432"/>
    <lineage>
        <taxon>Bacteria</taxon>
        <taxon>Pseudomonadati</taxon>
        <taxon>Pseudomonadota</taxon>
        <taxon>Gammaproteobacteria</taxon>
        <taxon>Chromatiales</taxon>
        <taxon>Ectothiorhodospiraceae</taxon>
        <taxon>Sediminicurvatus</taxon>
    </lineage>
</organism>
<dbReference type="InterPro" id="IPR039569">
    <property type="entry name" value="FAS1-like_DH_region"/>
</dbReference>
<dbReference type="Pfam" id="PF13452">
    <property type="entry name" value="FAS1_DH_region"/>
    <property type="match status" value="1"/>
</dbReference>
<feature type="domain" description="FAS1-like dehydratase" evidence="1">
    <location>
        <begin position="78"/>
        <end position="141"/>
    </location>
</feature>
<dbReference type="Proteomes" id="UP000245474">
    <property type="component" value="Unassembled WGS sequence"/>
</dbReference>
<dbReference type="Gene3D" id="3.10.129.10">
    <property type="entry name" value="Hotdog Thioesterase"/>
    <property type="match status" value="2"/>
</dbReference>
<dbReference type="EMBL" id="QFFI01000001">
    <property type="protein sequence ID" value="PWG65819.1"/>
    <property type="molecule type" value="Genomic_DNA"/>
</dbReference>
<keyword evidence="3" id="KW-1185">Reference proteome</keyword>
<accession>A0A2U2NA11</accession>
<comment type="caution">
    <text evidence="2">The sequence shown here is derived from an EMBL/GenBank/DDBJ whole genome shotgun (WGS) entry which is preliminary data.</text>
</comment>
<reference evidence="2 3" key="1">
    <citation type="submission" date="2018-05" db="EMBL/GenBank/DDBJ databases">
        <title>Spiribacter halobius sp. nov., a moderately halophilic bacterium isolated from marine solar saltern.</title>
        <authorList>
            <person name="Zheng W.-S."/>
            <person name="Lu D.-C."/>
            <person name="Du Z.-J."/>
        </authorList>
    </citation>
    <scope>NUCLEOTIDE SEQUENCE [LARGE SCALE GENOMIC DNA]</scope>
    <source>
        <strain evidence="2 3">E85</strain>
    </source>
</reference>
<evidence type="ECO:0000313" key="2">
    <source>
        <dbReference type="EMBL" id="PWG65819.1"/>
    </source>
</evidence>
<dbReference type="PANTHER" id="PTHR28152">
    <property type="entry name" value="HYDROXYACYL-THIOESTER DEHYDRATASE TYPE 2, MITOCHONDRIAL"/>
    <property type="match status" value="1"/>
</dbReference>
<dbReference type="OrthoDB" id="9759612at2"/>
<dbReference type="AlphaFoldDB" id="A0A2U2NA11"/>
<gene>
    <name evidence="2" type="ORF">DEM34_00715</name>
</gene>
<name>A0A2U2NA11_9GAMM</name>
<sequence length="285" mass="31709">MALDTAHLEQWIGRTESATEQLERWPVTALLAALDRPPEDWPATGDPIPPTAHWTYFVPRVRQSRIGADGHPERGDFLPPIPLPRRMWAGSRIRYLAPLTLGEDVTRTATVKSVTTKEGRSGLLAFVTVEYSYAGAAGPALVEEQDLVYRENPPADAPPPQPRPAPADAAWSREIHPDEPLLFRYSAVTFNAHRIHYDQPYTTEVEGYPGLIVHGQLIATFLLDAWRREHPERQLESFSFRAMSPLYCGAPFHAEGRPGEAEGESALWARTAEGGLAMQADVTWS</sequence>
<dbReference type="InterPro" id="IPR029069">
    <property type="entry name" value="HotDog_dom_sf"/>
</dbReference>
<protein>
    <submittedName>
        <fullName evidence="2">Acyl-CoA dehydrogenase</fullName>
    </submittedName>
</protein>
<dbReference type="SUPFAM" id="SSF54637">
    <property type="entry name" value="Thioesterase/thiol ester dehydrase-isomerase"/>
    <property type="match status" value="2"/>
</dbReference>
<evidence type="ECO:0000313" key="3">
    <source>
        <dbReference type="Proteomes" id="UP000245474"/>
    </source>
</evidence>
<proteinExistence type="predicted"/>
<dbReference type="RefSeq" id="WP_109675217.1">
    <property type="nucleotide sequence ID" value="NZ_CP086615.1"/>
</dbReference>
<dbReference type="GO" id="GO:0019171">
    <property type="term" value="F:(3R)-hydroxyacyl-[acyl-carrier-protein] dehydratase activity"/>
    <property type="evidence" value="ECO:0007669"/>
    <property type="project" value="TreeGrafter"/>
</dbReference>